<reference evidence="1 2" key="1">
    <citation type="submission" date="2017-05" db="EMBL/GenBank/DDBJ databases">
        <title>Vagococcus spp. assemblies.</title>
        <authorList>
            <person name="Gulvik C.A."/>
        </authorList>
    </citation>
    <scope>NUCLEOTIDE SEQUENCE [LARGE SCALE GENOMIC DNA]</scope>
    <source>
        <strain evidence="1 2">NCFB 2497</strain>
    </source>
</reference>
<proteinExistence type="predicted"/>
<dbReference type="RefSeq" id="WP_114288443.1">
    <property type="nucleotide sequence ID" value="NZ_JBMEAJ010000010.1"/>
</dbReference>
<protein>
    <submittedName>
        <fullName evidence="1">Uncharacterized protein</fullName>
    </submittedName>
</protein>
<dbReference type="EMBL" id="NGJX01000002">
    <property type="protein sequence ID" value="RSU04355.1"/>
    <property type="molecule type" value="Genomic_DNA"/>
</dbReference>
<dbReference type="OrthoDB" id="2199973at2"/>
<name>A0A369B283_9ENTE</name>
<gene>
    <name evidence="1" type="ORF">CBF32_02975</name>
</gene>
<evidence type="ECO:0000313" key="2">
    <source>
        <dbReference type="Proteomes" id="UP000288197"/>
    </source>
</evidence>
<evidence type="ECO:0000313" key="1">
    <source>
        <dbReference type="EMBL" id="RSU04355.1"/>
    </source>
</evidence>
<dbReference type="Proteomes" id="UP000288197">
    <property type="component" value="Unassembled WGS sequence"/>
</dbReference>
<keyword evidence="2" id="KW-1185">Reference proteome</keyword>
<comment type="caution">
    <text evidence="1">The sequence shown here is derived from an EMBL/GenBank/DDBJ whole genome shotgun (WGS) entry which is preliminary data.</text>
</comment>
<sequence length="100" mass="11589">MQNILEFNDYIVERYGHFSQVNLKIEVPEINFSTKAPVSFLSDYSGMSLSVMWQIAGISNYLELGLLDLYYTTWDNMTFNKDEKNITIIDPKGMKVVMYG</sequence>
<accession>A0A369B283</accession>
<dbReference type="GeneID" id="63145086"/>
<organism evidence="1 2">
    <name type="scientific">Vagococcus fluvialis</name>
    <dbReference type="NCBI Taxonomy" id="2738"/>
    <lineage>
        <taxon>Bacteria</taxon>
        <taxon>Bacillati</taxon>
        <taxon>Bacillota</taxon>
        <taxon>Bacilli</taxon>
        <taxon>Lactobacillales</taxon>
        <taxon>Enterococcaceae</taxon>
        <taxon>Vagococcus</taxon>
    </lineage>
</organism>
<dbReference type="AlphaFoldDB" id="A0A369B283"/>